<gene>
    <name evidence="1" type="ORF">SPIL2461_LOCUS20297</name>
</gene>
<dbReference type="EMBL" id="CAJNIZ010045262">
    <property type="protein sequence ID" value="CAE7714955.1"/>
    <property type="molecule type" value="Genomic_DNA"/>
</dbReference>
<name>A0A812X7P1_SYMPI</name>
<proteinExistence type="predicted"/>
<protein>
    <submittedName>
        <fullName evidence="1">Uncharacterized protein</fullName>
    </submittedName>
</protein>
<dbReference type="Proteomes" id="UP000649617">
    <property type="component" value="Unassembled WGS sequence"/>
</dbReference>
<evidence type="ECO:0000313" key="2">
    <source>
        <dbReference type="Proteomes" id="UP000649617"/>
    </source>
</evidence>
<organism evidence="1 2">
    <name type="scientific">Symbiodinium pilosum</name>
    <name type="common">Dinoflagellate</name>
    <dbReference type="NCBI Taxonomy" id="2952"/>
    <lineage>
        <taxon>Eukaryota</taxon>
        <taxon>Sar</taxon>
        <taxon>Alveolata</taxon>
        <taxon>Dinophyceae</taxon>
        <taxon>Suessiales</taxon>
        <taxon>Symbiodiniaceae</taxon>
        <taxon>Symbiodinium</taxon>
    </lineage>
</organism>
<accession>A0A812X7P1</accession>
<comment type="caution">
    <text evidence="1">The sequence shown here is derived from an EMBL/GenBank/DDBJ whole genome shotgun (WGS) entry which is preliminary data.</text>
</comment>
<evidence type="ECO:0000313" key="1">
    <source>
        <dbReference type="EMBL" id="CAE7714955.1"/>
    </source>
</evidence>
<dbReference type="AlphaFoldDB" id="A0A812X7P1"/>
<keyword evidence="2" id="KW-1185">Reference proteome</keyword>
<reference evidence="1" key="1">
    <citation type="submission" date="2021-02" db="EMBL/GenBank/DDBJ databases">
        <authorList>
            <person name="Dougan E. K."/>
            <person name="Rhodes N."/>
            <person name="Thang M."/>
            <person name="Chan C."/>
        </authorList>
    </citation>
    <scope>NUCLEOTIDE SEQUENCE</scope>
</reference>
<sequence>MAETGSAPVVLLNEFVEIDLGTSWADPSLSRIRVISAWSMECFRLGFQEVQYVIYPEEESSGKNVNKSLVSLQVHQIFVRLQDDEDEIEKRETAQRQHYGCRTRKDLVNQLKQKQIDLDKAEADLLTYAAPPSSKVKHRDMCRVKRDQKKQALEQFDRQWENRQDQSSLEEWCARNVQGEPCKTERVVNTWGFENSLEHYLSMLEGLPFKTPGNTGYVIYRRGSDGKERRQFVADAQNIDDAVDGSVSCTDLERLLKNTAASSNANKSEAARWLQILHDASYWSVNATMHNSERHPDRFRKHLNVVGMIEGRWQHLHIYCYRVKGDCNRGEAVEIPAVEAHGIRSHLFKVCRILSHEDEPKTLGNQYLSHQEQERLKNEGQMIAKATQKMSSVGEKTKKKLRHKIREIKGELQEDKKAQKKKVWFHRKLSIMRGSEG</sequence>